<proteinExistence type="predicted"/>
<keyword evidence="3" id="KW-1185">Reference proteome</keyword>
<dbReference type="EMBL" id="VSRR010002902">
    <property type="protein sequence ID" value="MPC33779.1"/>
    <property type="molecule type" value="Genomic_DNA"/>
</dbReference>
<evidence type="ECO:0000313" key="3">
    <source>
        <dbReference type="Proteomes" id="UP000324222"/>
    </source>
</evidence>
<feature type="compositionally biased region" description="Basic and acidic residues" evidence="1">
    <location>
        <begin position="58"/>
        <end position="69"/>
    </location>
</feature>
<evidence type="ECO:0000313" key="2">
    <source>
        <dbReference type="EMBL" id="MPC33779.1"/>
    </source>
</evidence>
<protein>
    <submittedName>
        <fullName evidence="2">Uncharacterized protein</fullName>
    </submittedName>
</protein>
<reference evidence="2 3" key="1">
    <citation type="submission" date="2019-05" db="EMBL/GenBank/DDBJ databases">
        <title>Another draft genome of Portunus trituberculatus and its Hox gene families provides insights of decapod evolution.</title>
        <authorList>
            <person name="Jeong J.-H."/>
            <person name="Song I."/>
            <person name="Kim S."/>
            <person name="Choi T."/>
            <person name="Kim D."/>
            <person name="Ryu S."/>
            <person name="Kim W."/>
        </authorList>
    </citation>
    <scope>NUCLEOTIDE SEQUENCE [LARGE SCALE GENOMIC DNA]</scope>
    <source>
        <tissue evidence="2">Muscle</tissue>
    </source>
</reference>
<dbReference type="Proteomes" id="UP000324222">
    <property type="component" value="Unassembled WGS sequence"/>
</dbReference>
<sequence>MKKLKRRKSIKELRYKNNYERRSSFFTDTALQHLDHTAPGMEGELTGGRDGGSSNYHQHQEVESRTSCHDHYSSLLWV</sequence>
<organism evidence="2 3">
    <name type="scientific">Portunus trituberculatus</name>
    <name type="common">Swimming crab</name>
    <name type="synonym">Neptunus trituberculatus</name>
    <dbReference type="NCBI Taxonomy" id="210409"/>
    <lineage>
        <taxon>Eukaryota</taxon>
        <taxon>Metazoa</taxon>
        <taxon>Ecdysozoa</taxon>
        <taxon>Arthropoda</taxon>
        <taxon>Crustacea</taxon>
        <taxon>Multicrustacea</taxon>
        <taxon>Malacostraca</taxon>
        <taxon>Eumalacostraca</taxon>
        <taxon>Eucarida</taxon>
        <taxon>Decapoda</taxon>
        <taxon>Pleocyemata</taxon>
        <taxon>Brachyura</taxon>
        <taxon>Eubrachyura</taxon>
        <taxon>Portunoidea</taxon>
        <taxon>Portunidae</taxon>
        <taxon>Portuninae</taxon>
        <taxon>Portunus</taxon>
    </lineage>
</organism>
<accession>A0A5B7EKV4</accession>
<evidence type="ECO:0000256" key="1">
    <source>
        <dbReference type="SAM" id="MobiDB-lite"/>
    </source>
</evidence>
<feature type="region of interest" description="Disordered" evidence="1">
    <location>
        <begin position="36"/>
        <end position="69"/>
    </location>
</feature>
<gene>
    <name evidence="2" type="ORF">E2C01_027141</name>
</gene>
<comment type="caution">
    <text evidence="2">The sequence shown here is derived from an EMBL/GenBank/DDBJ whole genome shotgun (WGS) entry which is preliminary data.</text>
</comment>
<dbReference type="AlphaFoldDB" id="A0A5B7EKV4"/>
<name>A0A5B7EKV4_PORTR</name>